<dbReference type="EMBL" id="VIEB01000291">
    <property type="protein sequence ID" value="TQD96530.1"/>
    <property type="molecule type" value="Genomic_DNA"/>
</dbReference>
<dbReference type="InterPro" id="IPR051106">
    <property type="entry name" value="RNA-bind/splicing_reg"/>
</dbReference>
<evidence type="ECO:0000256" key="6">
    <source>
        <dbReference type="ARBA" id="ARBA00023187"/>
    </source>
</evidence>
<organism evidence="12 13">
    <name type="scientific">Malus baccata</name>
    <name type="common">Siberian crab apple</name>
    <name type="synonym">Pyrus baccata</name>
    <dbReference type="NCBI Taxonomy" id="106549"/>
    <lineage>
        <taxon>Eukaryota</taxon>
        <taxon>Viridiplantae</taxon>
        <taxon>Streptophyta</taxon>
        <taxon>Embryophyta</taxon>
        <taxon>Tracheophyta</taxon>
        <taxon>Spermatophyta</taxon>
        <taxon>Magnoliopsida</taxon>
        <taxon>eudicotyledons</taxon>
        <taxon>Gunneridae</taxon>
        <taxon>Pentapetalae</taxon>
        <taxon>rosids</taxon>
        <taxon>fabids</taxon>
        <taxon>Rosales</taxon>
        <taxon>Rosaceae</taxon>
        <taxon>Amygdaloideae</taxon>
        <taxon>Maleae</taxon>
        <taxon>Malus</taxon>
    </lineage>
</organism>
<comment type="subcellular location">
    <subcellularLocation>
        <location evidence="1">Nucleus</location>
    </subcellularLocation>
</comment>
<keyword evidence="4 8" id="KW-0694">RNA-binding</keyword>
<dbReference type="Gene3D" id="2.60.40.420">
    <property type="entry name" value="Cupredoxins - blue copper proteins"/>
    <property type="match status" value="1"/>
</dbReference>
<dbReference type="InterPro" id="IPR008972">
    <property type="entry name" value="Cupredoxin"/>
</dbReference>
<evidence type="ECO:0000256" key="3">
    <source>
        <dbReference type="ARBA" id="ARBA00022723"/>
    </source>
</evidence>
<accession>A0A540MCQ3</accession>
<comment type="caution">
    <text evidence="12">The sequence shown here is derived from an EMBL/GenBank/DDBJ whole genome shotgun (WGS) entry which is preliminary data.</text>
</comment>
<keyword evidence="5" id="KW-0186">Copper</keyword>
<dbReference type="STRING" id="106549.A0A540MCQ3"/>
<dbReference type="Proteomes" id="UP000315295">
    <property type="component" value="Unassembled WGS sequence"/>
</dbReference>
<evidence type="ECO:0000256" key="9">
    <source>
        <dbReference type="SAM" id="MobiDB-lite"/>
    </source>
</evidence>
<dbReference type="GO" id="GO:0008380">
    <property type="term" value="P:RNA splicing"/>
    <property type="evidence" value="ECO:0007669"/>
    <property type="project" value="UniProtKB-KW"/>
</dbReference>
<keyword evidence="7" id="KW-0539">Nucleus</keyword>
<evidence type="ECO:0000259" key="11">
    <source>
        <dbReference type="PROSITE" id="PS51485"/>
    </source>
</evidence>
<evidence type="ECO:0000256" key="1">
    <source>
        <dbReference type="ARBA" id="ARBA00004123"/>
    </source>
</evidence>
<gene>
    <name evidence="12" type="ORF">C1H46_017868</name>
</gene>
<dbReference type="PROSITE" id="PS00196">
    <property type="entry name" value="COPPER_BLUE"/>
    <property type="match status" value="1"/>
</dbReference>
<evidence type="ECO:0000256" key="7">
    <source>
        <dbReference type="ARBA" id="ARBA00023242"/>
    </source>
</evidence>
<name>A0A540MCQ3_MALBA</name>
<dbReference type="InterPro" id="IPR035979">
    <property type="entry name" value="RBD_domain_sf"/>
</dbReference>
<dbReference type="PANTHER" id="PTHR48028">
    <property type="entry name" value="GLYCINE-RICH RNA-BINDING PROTEIN RZ1A"/>
    <property type="match status" value="1"/>
</dbReference>
<keyword evidence="3" id="KW-0479">Metal-binding</keyword>
<dbReference type="GO" id="GO:0006397">
    <property type="term" value="P:mRNA processing"/>
    <property type="evidence" value="ECO:0007669"/>
    <property type="project" value="UniProtKB-KW"/>
</dbReference>
<dbReference type="InterPro" id="IPR028871">
    <property type="entry name" value="BlueCu_1_BS"/>
</dbReference>
<keyword evidence="2" id="KW-0507">mRNA processing</keyword>
<dbReference type="Pfam" id="PF02298">
    <property type="entry name" value="Cu_bind_like"/>
    <property type="match status" value="1"/>
</dbReference>
<dbReference type="InterPro" id="IPR000504">
    <property type="entry name" value="RRM_dom"/>
</dbReference>
<sequence>MSHFGRSGPLDIRDTYFLLVLNITFRTTVDDLFPLFDKYGKVVDVFIPRDRRTGDSRGFDFVRYKYQDEAHKTVEMFDVFNFATNAHDVQEVPKASFDSCSSENPIGTAITTGPANITLTSSGDQYYICTYGRHCQSGQKLAITVSAASPGASPSVPPRPSTTITPPTTPSPTSNDPAACAPVPALSPSMNGGVPTVDFTPGSQPPLDSSSPAVLASFTLVVAALVVGLFF</sequence>
<evidence type="ECO:0000313" key="12">
    <source>
        <dbReference type="EMBL" id="TQD96530.1"/>
    </source>
</evidence>
<proteinExistence type="predicted"/>
<evidence type="ECO:0000256" key="5">
    <source>
        <dbReference type="ARBA" id="ARBA00023008"/>
    </source>
</evidence>
<keyword evidence="6" id="KW-0508">mRNA splicing</keyword>
<dbReference type="PANTHER" id="PTHR48028:SF4">
    <property type="entry name" value="SC35-LIKE SPLICING FACTOR"/>
    <property type="match status" value="1"/>
</dbReference>
<dbReference type="InterPro" id="IPR003245">
    <property type="entry name" value="Phytocyanin_dom"/>
</dbReference>
<evidence type="ECO:0000256" key="2">
    <source>
        <dbReference type="ARBA" id="ARBA00022664"/>
    </source>
</evidence>
<keyword evidence="13" id="KW-1185">Reference proteome</keyword>
<evidence type="ECO:0000259" key="10">
    <source>
        <dbReference type="PROSITE" id="PS50102"/>
    </source>
</evidence>
<evidence type="ECO:0008006" key="14">
    <source>
        <dbReference type="Google" id="ProtNLM"/>
    </source>
</evidence>
<dbReference type="SUPFAM" id="SSF49503">
    <property type="entry name" value="Cupredoxins"/>
    <property type="match status" value="1"/>
</dbReference>
<feature type="region of interest" description="Disordered" evidence="9">
    <location>
        <begin position="148"/>
        <end position="208"/>
    </location>
</feature>
<protein>
    <recommendedName>
        <fullName evidence="14">Phytocyanin domain-containing protein</fullName>
    </recommendedName>
</protein>
<feature type="domain" description="Phytocyanin" evidence="11">
    <location>
        <begin position="44"/>
        <end position="147"/>
    </location>
</feature>
<evidence type="ECO:0000313" key="13">
    <source>
        <dbReference type="Proteomes" id="UP000315295"/>
    </source>
</evidence>
<dbReference type="GO" id="GO:0005634">
    <property type="term" value="C:nucleus"/>
    <property type="evidence" value="ECO:0007669"/>
    <property type="project" value="UniProtKB-SubCell"/>
</dbReference>
<dbReference type="PROSITE" id="PS51485">
    <property type="entry name" value="PHYTOCYANIN"/>
    <property type="match status" value="1"/>
</dbReference>
<dbReference type="InterPro" id="IPR012677">
    <property type="entry name" value="Nucleotide-bd_a/b_plait_sf"/>
</dbReference>
<dbReference type="Gene3D" id="3.30.70.330">
    <property type="match status" value="1"/>
</dbReference>
<dbReference type="SMART" id="SM00360">
    <property type="entry name" value="RRM"/>
    <property type="match status" value="1"/>
</dbReference>
<dbReference type="AlphaFoldDB" id="A0A540MCQ3"/>
<dbReference type="GO" id="GO:0003723">
    <property type="term" value="F:RNA binding"/>
    <property type="evidence" value="ECO:0007669"/>
    <property type="project" value="UniProtKB-UniRule"/>
</dbReference>
<dbReference type="GO" id="GO:0046872">
    <property type="term" value="F:metal ion binding"/>
    <property type="evidence" value="ECO:0007669"/>
    <property type="project" value="UniProtKB-KW"/>
</dbReference>
<feature type="domain" description="RRM" evidence="10">
    <location>
        <begin position="16"/>
        <end position="78"/>
    </location>
</feature>
<evidence type="ECO:0000256" key="4">
    <source>
        <dbReference type="ARBA" id="ARBA00022884"/>
    </source>
</evidence>
<evidence type="ECO:0000256" key="8">
    <source>
        <dbReference type="PROSITE-ProRule" id="PRU00176"/>
    </source>
</evidence>
<dbReference type="Pfam" id="PF00076">
    <property type="entry name" value="RRM_1"/>
    <property type="match status" value="1"/>
</dbReference>
<dbReference type="PROSITE" id="PS50102">
    <property type="entry name" value="RRM"/>
    <property type="match status" value="1"/>
</dbReference>
<dbReference type="SUPFAM" id="SSF54928">
    <property type="entry name" value="RNA-binding domain, RBD"/>
    <property type="match status" value="1"/>
</dbReference>
<feature type="compositionally biased region" description="Low complexity" evidence="9">
    <location>
        <begin position="161"/>
        <end position="174"/>
    </location>
</feature>
<dbReference type="GO" id="GO:0009055">
    <property type="term" value="F:electron transfer activity"/>
    <property type="evidence" value="ECO:0007669"/>
    <property type="project" value="InterPro"/>
</dbReference>
<reference evidence="12 13" key="1">
    <citation type="journal article" date="2019" name="G3 (Bethesda)">
        <title>Sequencing of a Wild Apple (Malus baccata) Genome Unravels the Differences Between Cultivated and Wild Apple Species Regarding Disease Resistance and Cold Tolerance.</title>
        <authorList>
            <person name="Chen X."/>
        </authorList>
    </citation>
    <scope>NUCLEOTIDE SEQUENCE [LARGE SCALE GENOMIC DNA]</scope>
    <source>
        <strain evidence="13">cv. Shandingzi</strain>
        <tissue evidence="12">Leaves</tissue>
    </source>
</reference>